<accession>A0ACB5TGI8</accession>
<evidence type="ECO:0000313" key="2">
    <source>
        <dbReference type="Proteomes" id="UP001165101"/>
    </source>
</evidence>
<dbReference type="Proteomes" id="UP001165101">
    <property type="component" value="Unassembled WGS sequence"/>
</dbReference>
<comment type="caution">
    <text evidence="1">The sequence shown here is derived from an EMBL/GenBank/DDBJ whole genome shotgun (WGS) entry which is preliminary data.</text>
</comment>
<reference evidence="1" key="1">
    <citation type="submission" date="2023-04" db="EMBL/GenBank/DDBJ databases">
        <title>Candida boidinii NBRC 1967.</title>
        <authorList>
            <person name="Ichikawa N."/>
            <person name="Sato H."/>
            <person name="Tonouchi N."/>
        </authorList>
    </citation>
    <scope>NUCLEOTIDE SEQUENCE</scope>
    <source>
        <strain evidence="1">NBRC 1967</strain>
    </source>
</reference>
<sequence length="918" mass="105389">MTDVLPKNNTNGANNNNNNNNSNLEIINESFEDVSITYNSLARSHTLITTNFPRRNSSQQVSKSQSQQQQQQQPQQYHQQQQTQISSIPSTCSITSLNNDFSSTLNSSNSHINKSYSCGLSLNRSNTNPGGMISKNTSSWSVNNSKDQLLRSTASLNNNSNVNINSLSNGNNYLNRSHSIASNTTINTNNTSNATITNHSINGSTGQLKHSNSISSSIISNNQRLKLHHTKSLKLNRKILHDDNVVNDNVDSMDFLSDDELPDDIIFYNVPYSRPLKSLVSKDSIFKKPVRQQQQQQQHQQQQHQQQQRPPPPQQQPSLNEQQCRRPPQIVAPNAVRDTNAGPMPQRADQQNQQLQHLPHINAISRNTSIDQSGSPTPSTFSTSTRASSVFSFGSSNLADQFYSNEKYHSFSSDTSNYTSDLENLENLKRLSSLSQDVNLLTYELQKDKESQISEQTEQIIDYLRNLSVNNNANYDPLINQNQNNSNIKNDNITRTNKSIKDSQEKKNNLSITRPAYLPPKDRYESSKHKKDYEVLMSIAIQNEANEEQKKLKHLNVVKKQQSLDLITWKEKIIPNYNKLIGLPQTRELWWRGLPDKIRSTIWLKQSINNNKLNLSDDDLDSIFKKSDDLILKACNYKLNKTKNINSSKREKINDNSKEYDIFKLVDEKSKEIRVAFPDLMVFQIGDCFESILKIIISVHVFNNDYKTIFNNLDFNNIKGLSKLTCVLYHNLKDIKLTFLALLNLLTKKLIYYLNLKTPTEDSTSYLNDIFNSFERCLYKTNLKIYNQFKINGIKPLDYLNLLMSNYFSSIFRINTCSRILDIYLFEGETFLLRTVLGLFKKIDYKLLGTKEEVLKILSDESSQVLNKDIYNYLQNDYEKNYSSNNDSNDSELLATFKYLDVGEEDEFIKSVRNILRK</sequence>
<dbReference type="EMBL" id="BSXV01000177">
    <property type="protein sequence ID" value="GME87906.1"/>
    <property type="molecule type" value="Genomic_DNA"/>
</dbReference>
<keyword evidence="2" id="KW-1185">Reference proteome</keyword>
<organism evidence="1 2">
    <name type="scientific">Candida boidinii</name>
    <name type="common">Yeast</name>
    <dbReference type="NCBI Taxonomy" id="5477"/>
    <lineage>
        <taxon>Eukaryota</taxon>
        <taxon>Fungi</taxon>
        <taxon>Dikarya</taxon>
        <taxon>Ascomycota</taxon>
        <taxon>Saccharomycotina</taxon>
        <taxon>Pichiomycetes</taxon>
        <taxon>Pichiales</taxon>
        <taxon>Pichiaceae</taxon>
        <taxon>Ogataea</taxon>
        <taxon>Ogataea/Candida clade</taxon>
    </lineage>
</organism>
<proteinExistence type="predicted"/>
<evidence type="ECO:0000313" key="1">
    <source>
        <dbReference type="EMBL" id="GME87906.1"/>
    </source>
</evidence>
<gene>
    <name evidence="1" type="ORF">Cboi01_000062500</name>
</gene>
<name>A0ACB5TGI8_CANBO</name>
<protein>
    <submittedName>
        <fullName evidence="1">Unnamed protein product</fullName>
    </submittedName>
</protein>